<keyword evidence="3 6" id="KW-0862">Zinc</keyword>
<dbReference type="GO" id="GO:0006979">
    <property type="term" value="P:response to oxidative stress"/>
    <property type="evidence" value="ECO:0007669"/>
    <property type="project" value="InterPro"/>
</dbReference>
<dbReference type="Proteomes" id="UP000046393">
    <property type="component" value="Unplaced"/>
</dbReference>
<name>A0A0N5AJZ0_9BILA</name>
<dbReference type="FunFam" id="2.170.150.20:FF:000001">
    <property type="entry name" value="Peptide methionine sulfoxide reductase MsrB"/>
    <property type="match status" value="1"/>
</dbReference>
<evidence type="ECO:0000256" key="4">
    <source>
        <dbReference type="ARBA" id="ARBA00023002"/>
    </source>
</evidence>
<dbReference type="InterPro" id="IPR002579">
    <property type="entry name" value="Met_Sox_Rdtase_MsrB_dom"/>
</dbReference>
<evidence type="ECO:0000256" key="2">
    <source>
        <dbReference type="ARBA" id="ARBA00022723"/>
    </source>
</evidence>
<organism evidence="8 9">
    <name type="scientific">Syphacia muris</name>
    <dbReference type="NCBI Taxonomy" id="451379"/>
    <lineage>
        <taxon>Eukaryota</taxon>
        <taxon>Metazoa</taxon>
        <taxon>Ecdysozoa</taxon>
        <taxon>Nematoda</taxon>
        <taxon>Chromadorea</taxon>
        <taxon>Rhabditida</taxon>
        <taxon>Spirurina</taxon>
        <taxon>Oxyuridomorpha</taxon>
        <taxon>Oxyuroidea</taxon>
        <taxon>Oxyuridae</taxon>
        <taxon>Syphacia</taxon>
    </lineage>
</organism>
<keyword evidence="8" id="KW-1185">Reference proteome</keyword>
<keyword evidence="4 6" id="KW-0560">Oxidoreductase</keyword>
<evidence type="ECO:0000313" key="8">
    <source>
        <dbReference type="Proteomes" id="UP000046393"/>
    </source>
</evidence>
<feature type="domain" description="MsrB" evidence="7">
    <location>
        <begin position="24"/>
        <end position="147"/>
    </location>
</feature>
<evidence type="ECO:0000256" key="3">
    <source>
        <dbReference type="ARBA" id="ARBA00022833"/>
    </source>
</evidence>
<dbReference type="WBParaSite" id="SMUV_0000479101-mRNA-1">
    <property type="protein sequence ID" value="SMUV_0000479101-mRNA-1"/>
    <property type="gene ID" value="SMUV_0000479101"/>
</dbReference>
<protein>
    <recommendedName>
        <fullName evidence="6">Peptide-methionine (R)-S-oxide reductase</fullName>
        <ecNumber evidence="6">1.8.4.12</ecNumber>
    </recommendedName>
</protein>
<evidence type="ECO:0000313" key="9">
    <source>
        <dbReference type="WBParaSite" id="SMUV_0000479101-mRNA-1"/>
    </source>
</evidence>
<evidence type="ECO:0000256" key="6">
    <source>
        <dbReference type="RuleBase" id="RU365044"/>
    </source>
</evidence>
<keyword evidence="2 6" id="KW-0479">Metal-binding</keyword>
<dbReference type="Pfam" id="PF01641">
    <property type="entry name" value="SelR"/>
    <property type="match status" value="1"/>
</dbReference>
<evidence type="ECO:0000256" key="5">
    <source>
        <dbReference type="ARBA" id="ARBA00048488"/>
    </source>
</evidence>
<dbReference type="GO" id="GO:0030091">
    <property type="term" value="P:protein repair"/>
    <property type="evidence" value="ECO:0007669"/>
    <property type="project" value="InterPro"/>
</dbReference>
<dbReference type="NCBIfam" id="TIGR00357">
    <property type="entry name" value="peptide-methionine (R)-S-oxide reductase MsrB"/>
    <property type="match status" value="1"/>
</dbReference>
<dbReference type="InterPro" id="IPR028427">
    <property type="entry name" value="Met_Sox_Rdtase_MsrB"/>
</dbReference>
<evidence type="ECO:0000256" key="1">
    <source>
        <dbReference type="ARBA" id="ARBA00007174"/>
    </source>
</evidence>
<dbReference type="GO" id="GO:0005737">
    <property type="term" value="C:cytoplasm"/>
    <property type="evidence" value="ECO:0007669"/>
    <property type="project" value="TreeGrafter"/>
</dbReference>
<dbReference type="Gene3D" id="2.170.150.20">
    <property type="entry name" value="Peptide methionine sulfoxide reductase"/>
    <property type="match status" value="1"/>
</dbReference>
<accession>A0A0N5AJZ0</accession>
<reference evidence="9" key="1">
    <citation type="submission" date="2017-02" db="UniProtKB">
        <authorList>
            <consortium name="WormBaseParasite"/>
        </authorList>
    </citation>
    <scope>IDENTIFICATION</scope>
</reference>
<dbReference type="PROSITE" id="PS51790">
    <property type="entry name" value="MSRB"/>
    <property type="match status" value="1"/>
</dbReference>
<dbReference type="EC" id="1.8.4.12" evidence="6"/>
<comment type="cofactor">
    <cofactor evidence="6">
        <name>Zn(2+)</name>
        <dbReference type="ChEBI" id="CHEBI:29105"/>
    </cofactor>
    <text evidence="6">Binds 1 zinc ion per subunit.</text>
</comment>
<dbReference type="GO" id="GO:0033743">
    <property type="term" value="F:peptide-methionine (R)-S-oxide reductase activity"/>
    <property type="evidence" value="ECO:0007669"/>
    <property type="project" value="UniProtKB-EC"/>
</dbReference>
<evidence type="ECO:0000259" key="7">
    <source>
        <dbReference type="PROSITE" id="PS51790"/>
    </source>
</evidence>
<dbReference type="GO" id="GO:0046872">
    <property type="term" value="F:metal ion binding"/>
    <property type="evidence" value="ECO:0007669"/>
    <property type="project" value="UniProtKB-KW"/>
</dbReference>
<dbReference type="InterPro" id="IPR011057">
    <property type="entry name" value="Mss4-like_sf"/>
</dbReference>
<dbReference type="AlphaFoldDB" id="A0A0N5AJZ0"/>
<proteinExistence type="inferred from homology"/>
<comment type="function">
    <text evidence="6">Methionine-sulfoxide reductase that specifically reduces methionine (R)-sulfoxide back to methionine. While in many cases methionine oxidation is the result of random oxidation following oxidative stress, methionine oxidation is also a post-translational modification that takes place on specific residues.</text>
</comment>
<dbReference type="PANTHER" id="PTHR10173">
    <property type="entry name" value="METHIONINE SULFOXIDE REDUCTASE"/>
    <property type="match status" value="1"/>
</dbReference>
<dbReference type="STRING" id="451379.A0A0N5AJZ0"/>
<comment type="similarity">
    <text evidence="1 6">Belongs to the MsrB Met sulfoxide reductase family.</text>
</comment>
<dbReference type="SUPFAM" id="SSF51316">
    <property type="entry name" value="Mss4-like"/>
    <property type="match status" value="1"/>
</dbReference>
<dbReference type="PANTHER" id="PTHR10173:SF52">
    <property type="entry name" value="METHIONINE-R-SULFOXIDE REDUCTASE B1"/>
    <property type="match status" value="1"/>
</dbReference>
<sequence length="151" mass="17050">MSFLGKGAISKFCLEKELPGEITNEDWKKVLTPEQYYVTRECGTEKPFSGQYNKFFEPGVYHCVCCGAELFLSAAKYNSGCGWPAFSRSIGEDQNIIRLKDNSFGMERTEVRCKQCNAHLGHVFDDGPKETGERYCINSVSINFTKQNSES</sequence>
<comment type="catalytic activity">
    <reaction evidence="5 6">
        <text>L-methionyl-[protein] + [thioredoxin]-disulfide + H2O = L-methionyl-(R)-S-oxide-[protein] + [thioredoxin]-dithiol</text>
        <dbReference type="Rhea" id="RHEA:24164"/>
        <dbReference type="Rhea" id="RHEA-COMP:10698"/>
        <dbReference type="Rhea" id="RHEA-COMP:10700"/>
        <dbReference type="Rhea" id="RHEA-COMP:12313"/>
        <dbReference type="Rhea" id="RHEA-COMP:12314"/>
        <dbReference type="ChEBI" id="CHEBI:15377"/>
        <dbReference type="ChEBI" id="CHEBI:16044"/>
        <dbReference type="ChEBI" id="CHEBI:29950"/>
        <dbReference type="ChEBI" id="CHEBI:45764"/>
        <dbReference type="ChEBI" id="CHEBI:50058"/>
        <dbReference type="EC" id="1.8.4.12"/>
    </reaction>
</comment>